<keyword evidence="5" id="KW-0496">Mitochondrion</keyword>
<dbReference type="Pfam" id="PF01636">
    <property type="entry name" value="APH"/>
    <property type="match status" value="1"/>
</dbReference>
<dbReference type="PANTHER" id="PTHR36091:SF1">
    <property type="entry name" value="ALTERED INHERITANCE OF MITOCHONDRIA PROTEIN 9, MITOCHONDRIAL"/>
    <property type="match status" value="1"/>
</dbReference>
<dbReference type="InterPro" id="IPR011009">
    <property type="entry name" value="Kinase-like_dom_sf"/>
</dbReference>
<evidence type="ECO:0000256" key="5">
    <source>
        <dbReference type="ARBA" id="ARBA00023128"/>
    </source>
</evidence>
<accession>A0ABR4L203</accession>
<protein>
    <recommendedName>
        <fullName evidence="3">Altered inheritance of mitochondria protein 9, mitochondrial</fullName>
    </recommendedName>
    <alternativeName>
        <fullName evidence="6">Found in mitochondrial proteome protein 29</fullName>
    </alternativeName>
</protein>
<comment type="similarity">
    <text evidence="2">Belongs to the AIM9 family.</text>
</comment>
<evidence type="ECO:0000259" key="7">
    <source>
        <dbReference type="Pfam" id="PF01636"/>
    </source>
</evidence>
<reference evidence="8 9" key="1">
    <citation type="submission" date="2024-07" db="EMBL/GenBank/DDBJ databases">
        <title>Section-level genome sequencing and comparative genomics of Aspergillus sections Usti and Cavernicolus.</title>
        <authorList>
            <consortium name="Lawrence Berkeley National Laboratory"/>
            <person name="Nybo J.L."/>
            <person name="Vesth T.C."/>
            <person name="Theobald S."/>
            <person name="Frisvad J.C."/>
            <person name="Larsen T.O."/>
            <person name="Kjaerboelling I."/>
            <person name="Rothschild-Mancinelli K."/>
            <person name="Lyhne E.K."/>
            <person name="Kogle M.E."/>
            <person name="Barry K."/>
            <person name="Clum A."/>
            <person name="Na H."/>
            <person name="Ledsgaard L."/>
            <person name="Lin J."/>
            <person name="Lipzen A."/>
            <person name="Kuo A."/>
            <person name="Riley R."/>
            <person name="Mondo S."/>
            <person name="LaButti K."/>
            <person name="Haridas S."/>
            <person name="Pangalinan J."/>
            <person name="Salamov A.A."/>
            <person name="Simmons B.A."/>
            <person name="Magnuson J.K."/>
            <person name="Chen J."/>
            <person name="Drula E."/>
            <person name="Henrissat B."/>
            <person name="Wiebenga A."/>
            <person name="Lubbers R.J."/>
            <person name="Gomes A.C."/>
            <person name="Macurrencykelacurrency M.R."/>
            <person name="Stajich J."/>
            <person name="Grigoriev I.V."/>
            <person name="Mortensen U.H."/>
            <person name="De vries R.P."/>
            <person name="Baker S.E."/>
            <person name="Andersen M.R."/>
        </authorList>
    </citation>
    <scope>NUCLEOTIDE SEQUENCE [LARGE SCALE GENOMIC DNA]</scope>
    <source>
        <strain evidence="8 9">CBS 756.74</strain>
    </source>
</reference>
<comment type="caution">
    <text evidence="8">The sequence shown here is derived from an EMBL/GenBank/DDBJ whole genome shotgun (WGS) entry which is preliminary data.</text>
</comment>
<dbReference type="GeneID" id="98163661"/>
<dbReference type="InterPro" id="IPR002575">
    <property type="entry name" value="Aminoglycoside_PTrfase"/>
</dbReference>
<comment type="subcellular location">
    <subcellularLocation>
        <location evidence="1">Mitochondrion</location>
    </subcellularLocation>
</comment>
<organism evidence="8 9">
    <name type="scientific">Aspergillus pseudodeflectus</name>
    <dbReference type="NCBI Taxonomy" id="176178"/>
    <lineage>
        <taxon>Eukaryota</taxon>
        <taxon>Fungi</taxon>
        <taxon>Dikarya</taxon>
        <taxon>Ascomycota</taxon>
        <taxon>Pezizomycotina</taxon>
        <taxon>Eurotiomycetes</taxon>
        <taxon>Eurotiomycetidae</taxon>
        <taxon>Eurotiales</taxon>
        <taxon>Aspergillaceae</taxon>
        <taxon>Aspergillus</taxon>
        <taxon>Aspergillus subgen. Nidulantes</taxon>
    </lineage>
</organism>
<dbReference type="InterPro" id="IPR051035">
    <property type="entry name" value="Mito_inheritance_9"/>
</dbReference>
<keyword evidence="4" id="KW-0809">Transit peptide</keyword>
<sequence length="550" mass="62399">MLPFVRMSRKFRRSQPVAHMSIMCRGKPISREDLFKSTNGRFLMNEEHQFARHYRKFNLDALCNIAASAGGSTSRIAAIEKLEGGFSKALLMTKEDGSELVAKIPLRIAGPAFLTTASEVGTLEYIRRYTGIPLPRVFSWSTVESNPVGAEYIIMEKAPGVQLYERWGEMKKIQKLELIKHLTQLEAQLSAISFPAYGGLYLRADADSLRHHDLDGRLDEQQAFCIGPSPDRSFGVDDGVAGLSSEDESIDNGPWNSLSEYGVSLAKRELSRISRQSPDNQPAAHQGTTEEQARLLEMTVTLMRMLDSHPILQFSQPTLWHSDLHMGNIFVAPDNNSRITSLIDIQSLSILPLFFQARWPVFLKPPRDYIKGLVHPKLPEDFDTLDEEDKALSRQKYDQAMQAKAYEIRTFLDNRPAHNAMAAEPRLFRDLFTYAGEVSTSSTGIIPLRESLLEISQHWSDLGFQGDCPYSFTPDEIAAHKRDFAVYEERNDLRRLALEVLGTDDEGWIAPQVDFGRVREMNKELVEMLIAQWEGVTEEEVKRMWPFPVE</sequence>
<evidence type="ECO:0000256" key="4">
    <source>
        <dbReference type="ARBA" id="ARBA00022946"/>
    </source>
</evidence>
<dbReference type="SUPFAM" id="SSF56112">
    <property type="entry name" value="Protein kinase-like (PK-like)"/>
    <property type="match status" value="1"/>
</dbReference>
<name>A0ABR4L203_9EURO</name>
<dbReference type="Proteomes" id="UP001610444">
    <property type="component" value="Unassembled WGS sequence"/>
</dbReference>
<dbReference type="EMBL" id="JBFXLR010000005">
    <property type="protein sequence ID" value="KAL2858347.1"/>
    <property type="molecule type" value="Genomic_DNA"/>
</dbReference>
<evidence type="ECO:0000313" key="9">
    <source>
        <dbReference type="Proteomes" id="UP001610444"/>
    </source>
</evidence>
<dbReference type="PANTHER" id="PTHR36091">
    <property type="entry name" value="ALTERED INHERITANCE OF MITOCHONDRIA PROTEIN 9, MITOCHONDRIAL"/>
    <property type="match status" value="1"/>
</dbReference>
<feature type="domain" description="Aminoglycoside phosphotransferase" evidence="7">
    <location>
        <begin position="79"/>
        <end position="347"/>
    </location>
</feature>
<dbReference type="RefSeq" id="XP_070903516.1">
    <property type="nucleotide sequence ID" value="XM_071048497.1"/>
</dbReference>
<evidence type="ECO:0000256" key="1">
    <source>
        <dbReference type="ARBA" id="ARBA00004173"/>
    </source>
</evidence>
<keyword evidence="9" id="KW-1185">Reference proteome</keyword>
<evidence type="ECO:0000256" key="2">
    <source>
        <dbReference type="ARBA" id="ARBA00005543"/>
    </source>
</evidence>
<evidence type="ECO:0000256" key="6">
    <source>
        <dbReference type="ARBA" id="ARBA00031849"/>
    </source>
</evidence>
<evidence type="ECO:0000313" key="8">
    <source>
        <dbReference type="EMBL" id="KAL2858347.1"/>
    </source>
</evidence>
<evidence type="ECO:0000256" key="3">
    <source>
        <dbReference type="ARBA" id="ARBA00016197"/>
    </source>
</evidence>
<gene>
    <name evidence="8" type="ORF">BJX68DRAFT_278252</name>
</gene>
<proteinExistence type="inferred from homology"/>
<dbReference type="Gene3D" id="3.90.1200.10">
    <property type="match status" value="1"/>
</dbReference>